<dbReference type="Pfam" id="PF00085">
    <property type="entry name" value="Thioredoxin"/>
    <property type="match status" value="2"/>
</dbReference>
<evidence type="ECO:0000256" key="4">
    <source>
        <dbReference type="ARBA" id="ARBA00023002"/>
    </source>
</evidence>
<keyword evidence="5" id="KW-1015">Disulfide bond</keyword>
<organism evidence="11 12">
    <name type="scientific">Chrysophaeum taylorii</name>
    <dbReference type="NCBI Taxonomy" id="2483200"/>
    <lineage>
        <taxon>Eukaryota</taxon>
        <taxon>Sar</taxon>
        <taxon>Stramenopiles</taxon>
        <taxon>Ochrophyta</taxon>
        <taxon>Pelagophyceae</taxon>
        <taxon>Pelagomonadales</taxon>
        <taxon>Pelagomonadaceae</taxon>
        <taxon>Chrysophaeum</taxon>
    </lineage>
</organism>
<evidence type="ECO:0000256" key="7">
    <source>
        <dbReference type="RuleBase" id="RU371123"/>
    </source>
</evidence>
<dbReference type="Gene3D" id="3.40.30.10">
    <property type="entry name" value="Glutaredoxin"/>
    <property type="match status" value="2"/>
</dbReference>
<dbReference type="EMBL" id="JAQMWT010000362">
    <property type="protein sequence ID" value="KAJ8602950.1"/>
    <property type="molecule type" value="Genomic_DNA"/>
</dbReference>
<feature type="region of interest" description="Disordered" evidence="8">
    <location>
        <begin position="370"/>
        <end position="403"/>
    </location>
</feature>
<protein>
    <recommendedName>
        <fullName evidence="7">Sulfhydryl oxidase</fullName>
        <ecNumber evidence="7">1.8.3.2</ecNumber>
    </recommendedName>
</protein>
<evidence type="ECO:0000259" key="10">
    <source>
        <dbReference type="PROSITE" id="PS51352"/>
    </source>
</evidence>
<evidence type="ECO:0000256" key="8">
    <source>
        <dbReference type="SAM" id="MobiDB-lite"/>
    </source>
</evidence>
<dbReference type="PANTHER" id="PTHR45815">
    <property type="entry name" value="PROTEIN DISULFIDE-ISOMERASE A6"/>
    <property type="match status" value="1"/>
</dbReference>
<dbReference type="InterPro" id="IPR036774">
    <property type="entry name" value="ERV/ALR_sulphydryl_oxid_sf"/>
</dbReference>
<keyword evidence="4 7" id="KW-0560">Oxidoreductase</keyword>
<dbReference type="GO" id="GO:0016972">
    <property type="term" value="F:thiol oxidase activity"/>
    <property type="evidence" value="ECO:0007669"/>
    <property type="project" value="UniProtKB-EC"/>
</dbReference>
<dbReference type="InterPro" id="IPR017937">
    <property type="entry name" value="Thioredoxin_CS"/>
</dbReference>
<comment type="cofactor">
    <cofactor evidence="1 7">
        <name>FAD</name>
        <dbReference type="ChEBI" id="CHEBI:57692"/>
    </cofactor>
</comment>
<dbReference type="InterPro" id="IPR036249">
    <property type="entry name" value="Thioredoxin-like_sf"/>
</dbReference>
<proteinExistence type="predicted"/>
<name>A0AAD7UF69_9STRA</name>
<evidence type="ECO:0000313" key="12">
    <source>
        <dbReference type="Proteomes" id="UP001230188"/>
    </source>
</evidence>
<dbReference type="PANTHER" id="PTHR45815:SF3">
    <property type="entry name" value="PROTEIN DISULFIDE-ISOMERASE A6"/>
    <property type="match status" value="1"/>
</dbReference>
<dbReference type="SUPFAM" id="SSF52833">
    <property type="entry name" value="Thioredoxin-like"/>
    <property type="match status" value="2"/>
</dbReference>
<keyword evidence="12" id="KW-1185">Reference proteome</keyword>
<dbReference type="Gene3D" id="1.20.120.310">
    <property type="entry name" value="ERV/ALR sulfhydryl oxidase domain"/>
    <property type="match status" value="1"/>
</dbReference>
<keyword evidence="2 7" id="KW-0285">Flavoprotein</keyword>
<evidence type="ECO:0000259" key="9">
    <source>
        <dbReference type="PROSITE" id="PS51324"/>
    </source>
</evidence>
<dbReference type="GO" id="GO:0034976">
    <property type="term" value="P:response to endoplasmic reticulum stress"/>
    <property type="evidence" value="ECO:0007669"/>
    <property type="project" value="TreeGrafter"/>
</dbReference>
<gene>
    <name evidence="11" type="ORF">CTAYLR_001540</name>
</gene>
<dbReference type="GO" id="GO:0015035">
    <property type="term" value="F:protein-disulfide reductase activity"/>
    <property type="evidence" value="ECO:0007669"/>
    <property type="project" value="TreeGrafter"/>
</dbReference>
<dbReference type="GO" id="GO:0005788">
    <property type="term" value="C:endoplasmic reticulum lumen"/>
    <property type="evidence" value="ECO:0007669"/>
    <property type="project" value="TreeGrafter"/>
</dbReference>
<dbReference type="PROSITE" id="PS51324">
    <property type="entry name" value="ERV_ALR"/>
    <property type="match status" value="1"/>
</dbReference>
<dbReference type="PROSITE" id="PS00194">
    <property type="entry name" value="THIOREDOXIN_1"/>
    <property type="match status" value="1"/>
</dbReference>
<accession>A0AAD7UF69</accession>
<comment type="catalytic activity">
    <reaction evidence="7">
        <text>2 R'C(R)SH + O2 = R'C(R)S-S(R)CR' + H2O2</text>
        <dbReference type="Rhea" id="RHEA:17357"/>
        <dbReference type="ChEBI" id="CHEBI:15379"/>
        <dbReference type="ChEBI" id="CHEBI:16240"/>
        <dbReference type="ChEBI" id="CHEBI:16520"/>
        <dbReference type="ChEBI" id="CHEBI:17412"/>
        <dbReference type="EC" id="1.8.3.2"/>
    </reaction>
</comment>
<dbReference type="EC" id="1.8.3.2" evidence="7"/>
<sequence>MLLWLLWVGGARAITEPPGSAVETLNIRSFARFVRAHPVSVVEFYAPWCGHCQALAPKYREAANRLRGKVAFAKMDDTDEENRRLRAGSPEMYNFSHFPALTLFFKDDDDGEAGAVGHQLLASDGLDGPKRDALGNLWDRYYGGTETDEMVWWLTQMLEGRNPITEERHTLKPGLYKNYPDNDDNGKPAVVELDPVGFAAIVDPPPQDNRVWVVEFYSDRCPHCKHLLPEVVKAAKRLKGTLGRSKIGVAAINARVFFELTETWGITGLPWVTAWYKGKKLENMAGLSDATSVVRWASRMHQVHWKKKPSQPATPDQDRIVHCLNSGICTCADDRPRCRCAENPNANGCCNMGCGDCAAICQAPVLKPPVGEEDEPPALPSEVSVSPTGEVANATERRPPPRGWREELGSHAWFFLHTMAAKYPDAPTDADKAAMRWQIAALAQLYPCDVCRNHLREKLTTRIEPVDVSSRAALSDWVCRLHNVVNTDLNKPTQDCALPALDAQYLKNCGDCSVGSQFNNKAGGTRTKKDAAETPFLAGAYATDPEAYLALTRTTREEN</sequence>
<dbReference type="InterPro" id="IPR017905">
    <property type="entry name" value="ERV/ALR_sulphydryl_oxidase"/>
</dbReference>
<evidence type="ECO:0000256" key="1">
    <source>
        <dbReference type="ARBA" id="ARBA00001974"/>
    </source>
</evidence>
<evidence type="ECO:0000256" key="3">
    <source>
        <dbReference type="ARBA" id="ARBA00022827"/>
    </source>
</evidence>
<evidence type="ECO:0000256" key="6">
    <source>
        <dbReference type="ARBA" id="ARBA00023180"/>
    </source>
</evidence>
<dbReference type="CDD" id="cd02961">
    <property type="entry name" value="PDI_a_family"/>
    <property type="match status" value="1"/>
</dbReference>
<feature type="domain" description="Thioredoxin" evidence="10">
    <location>
        <begin position="173"/>
        <end position="302"/>
    </location>
</feature>
<reference evidence="11" key="1">
    <citation type="submission" date="2023-01" db="EMBL/GenBank/DDBJ databases">
        <title>Metagenome sequencing of chrysophaentin producing Chrysophaeum taylorii.</title>
        <authorList>
            <person name="Davison J."/>
            <person name="Bewley C."/>
        </authorList>
    </citation>
    <scope>NUCLEOTIDE SEQUENCE</scope>
    <source>
        <strain evidence="11">NIES-1699</strain>
    </source>
</reference>
<keyword evidence="6" id="KW-0325">Glycoprotein</keyword>
<dbReference type="Proteomes" id="UP001230188">
    <property type="component" value="Unassembled WGS sequence"/>
</dbReference>
<evidence type="ECO:0000256" key="2">
    <source>
        <dbReference type="ARBA" id="ARBA00022630"/>
    </source>
</evidence>
<dbReference type="Pfam" id="PF04777">
    <property type="entry name" value="Evr1_Alr"/>
    <property type="match status" value="1"/>
</dbReference>
<evidence type="ECO:0000313" key="11">
    <source>
        <dbReference type="EMBL" id="KAJ8602950.1"/>
    </source>
</evidence>
<dbReference type="SUPFAM" id="SSF69000">
    <property type="entry name" value="FAD-dependent thiol oxidase"/>
    <property type="match status" value="1"/>
</dbReference>
<dbReference type="InterPro" id="IPR013766">
    <property type="entry name" value="Thioredoxin_domain"/>
</dbReference>
<comment type="caution">
    <text evidence="11">The sequence shown here is derived from an EMBL/GenBank/DDBJ whole genome shotgun (WGS) entry which is preliminary data.</text>
</comment>
<keyword evidence="3 7" id="KW-0274">FAD</keyword>
<feature type="domain" description="Thioredoxin" evidence="10">
    <location>
        <begin position="11"/>
        <end position="159"/>
    </location>
</feature>
<dbReference type="AlphaFoldDB" id="A0AAD7UF69"/>
<feature type="domain" description="ERV/ALR sulfhydryl oxidase" evidence="9">
    <location>
        <begin position="398"/>
        <end position="505"/>
    </location>
</feature>
<evidence type="ECO:0000256" key="5">
    <source>
        <dbReference type="ARBA" id="ARBA00023157"/>
    </source>
</evidence>
<dbReference type="PROSITE" id="PS51352">
    <property type="entry name" value="THIOREDOXIN_2"/>
    <property type="match status" value="2"/>
</dbReference>